<dbReference type="GO" id="GO:0015031">
    <property type="term" value="P:protein transport"/>
    <property type="evidence" value="ECO:0007669"/>
    <property type="project" value="UniProtKB-KW"/>
</dbReference>
<keyword evidence="13" id="KW-0539">Nucleus</keyword>
<evidence type="ECO:0000256" key="17">
    <source>
        <dbReference type="SAM" id="Phobius"/>
    </source>
</evidence>
<feature type="compositionally biased region" description="Polar residues" evidence="16">
    <location>
        <begin position="439"/>
        <end position="453"/>
    </location>
</feature>
<comment type="function">
    <text evidence="14">Component of the nuclear pore complex (NPC), which plays a key role in de novo assembly and insertion of NPC in the nuclear envelope. Required for NPC and nuclear envelope assembly, possibly by forming a link between the nuclear envelope membrane and soluble nucleoporins, thereby anchoring the NPC in the membrane.</text>
</comment>
<feature type="compositionally biased region" description="Polar residues" evidence="16">
    <location>
        <begin position="521"/>
        <end position="539"/>
    </location>
</feature>
<dbReference type="Pfam" id="PF09531">
    <property type="entry name" value="Ndc1_Nup"/>
    <property type="match status" value="1"/>
</dbReference>
<keyword evidence="7" id="KW-0509">mRNA transport</keyword>
<accession>A0A2Y9N9F9</accession>
<dbReference type="GO" id="GO:0031965">
    <property type="term" value="C:nuclear membrane"/>
    <property type="evidence" value="ECO:0007669"/>
    <property type="project" value="UniProtKB-SubCell"/>
</dbReference>
<sequence length="707" mass="79784">MGPSGGLPPFELRWRVGSLYPVPFRVGAAITMATAASQPCAGGPRDILWRVLGWRIVTSIVWSVLLLPICTTVFVIFSSIDLFHPIQWLSDSFSDLYSSYIIFYLLLLSVVIVIISIFNVEFYTVVPSIPCSRLALIGKIIHPQQLMHSFIHAAMGMMMAWCAAVITKGQYSFLVVPCTVTESLDSPAAQTCLNEYHLFFLLAGAFMGYSYSLLYFINNMNYLPFPIIQQYKFLRFRRSLPLLVKHSCVESLFLLRNFCIVYYFLGHIPKAWISTAMDLQLDEQFHRPLDTVSGLLNLSLLYHVWLCGVFVLMTWYISWILFKIYATEARLFPVQPPFSEESDECLPKVLNSNPPLIIKYLALQDLMLLSQYSPSRRQEVFSLSQPGGHPHSWTAISRECLNLLNDMTQKLVLYQEAAATNGRVMSSSYPVEPKKLNSPEETTFQTPKSSQMPRPSVPSLIKTSLFSSKLSTPDVVASPLATPFGSSVVNRMAGIFDVNTCYASPQSPQLTRRGPRLWTSASGQQMTEYSNPSPSTSVSAEGKTVRQPNVIYSWIQNKREQIKNFLSKRVLIMYFFSKHPEASIQAVFSDAQMHIWALEGLSHLVAASFTEDRFGVVQTTLPAILNTLLTLQEAVDKYFKLPHASSKPPRISGSLVDTSYKTLRFAFRASLKTAIYRITTTFGEHLNAVQASAEHQKRLQQFLEFKE</sequence>
<reference evidence="19" key="1">
    <citation type="submission" date="2025-08" db="UniProtKB">
        <authorList>
            <consortium name="RefSeq"/>
        </authorList>
    </citation>
    <scope>IDENTIFICATION</scope>
    <source>
        <tissue evidence="19">Blood</tissue>
    </source>
</reference>
<evidence type="ECO:0000256" key="2">
    <source>
        <dbReference type="ARBA" id="ARBA00004567"/>
    </source>
</evidence>
<evidence type="ECO:0000256" key="6">
    <source>
        <dbReference type="ARBA" id="ARBA00022692"/>
    </source>
</evidence>
<evidence type="ECO:0000256" key="15">
    <source>
        <dbReference type="ARBA" id="ARBA00031201"/>
    </source>
</evidence>
<dbReference type="PANTHER" id="PTHR13269">
    <property type="entry name" value="NUCLEOPORIN NDC1"/>
    <property type="match status" value="1"/>
</dbReference>
<evidence type="ECO:0000256" key="7">
    <source>
        <dbReference type="ARBA" id="ARBA00022816"/>
    </source>
</evidence>
<feature type="transmembrane region" description="Helical" evidence="17">
    <location>
        <begin position="60"/>
        <end position="80"/>
    </location>
</feature>
<gene>
    <name evidence="19" type="primary">NDC1</name>
</gene>
<evidence type="ECO:0000313" key="19">
    <source>
        <dbReference type="RefSeq" id="XP_022431439.1"/>
    </source>
</evidence>
<dbReference type="GO" id="GO:0006999">
    <property type="term" value="P:nuclear pore organization"/>
    <property type="evidence" value="ECO:0007669"/>
    <property type="project" value="TreeGrafter"/>
</dbReference>
<dbReference type="Proteomes" id="UP000248483">
    <property type="component" value="Unplaced"/>
</dbReference>
<feature type="transmembrane region" description="Helical" evidence="17">
    <location>
        <begin position="242"/>
        <end position="265"/>
    </location>
</feature>
<evidence type="ECO:0000256" key="11">
    <source>
        <dbReference type="ARBA" id="ARBA00023132"/>
    </source>
</evidence>
<feature type="transmembrane region" description="Helical" evidence="17">
    <location>
        <begin position="196"/>
        <end position="217"/>
    </location>
</feature>
<keyword evidence="5" id="KW-0813">Transport</keyword>
<dbReference type="AlphaFoldDB" id="A0A2Y9N9F9"/>
<evidence type="ECO:0000256" key="1">
    <source>
        <dbReference type="ARBA" id="ARBA00004232"/>
    </source>
</evidence>
<keyword evidence="10" id="KW-0811">Translocation</keyword>
<keyword evidence="9 17" id="KW-1133">Transmembrane helix</keyword>
<keyword evidence="18" id="KW-1185">Reference proteome</keyword>
<keyword evidence="8" id="KW-0653">Protein transport</keyword>
<comment type="similarity">
    <text evidence="3">Belongs to the NDC1 family.</text>
</comment>
<feature type="transmembrane region" description="Helical" evidence="17">
    <location>
        <begin position="300"/>
        <end position="322"/>
    </location>
</feature>
<evidence type="ECO:0000256" key="4">
    <source>
        <dbReference type="ARBA" id="ARBA00017534"/>
    </source>
</evidence>
<name>A0A2Y9N9F9_DELLE</name>
<evidence type="ECO:0000256" key="5">
    <source>
        <dbReference type="ARBA" id="ARBA00022448"/>
    </source>
</evidence>
<feature type="region of interest" description="Disordered" evidence="16">
    <location>
        <begin position="427"/>
        <end position="456"/>
    </location>
</feature>
<feature type="transmembrane region" description="Helical" evidence="17">
    <location>
        <begin position="100"/>
        <end position="126"/>
    </location>
</feature>
<evidence type="ECO:0000256" key="13">
    <source>
        <dbReference type="ARBA" id="ARBA00023242"/>
    </source>
</evidence>
<dbReference type="GO" id="GO:0070762">
    <property type="term" value="C:nuclear pore transmembrane ring"/>
    <property type="evidence" value="ECO:0007669"/>
    <property type="project" value="TreeGrafter"/>
</dbReference>
<dbReference type="RefSeq" id="XP_022431439.1">
    <property type="nucleotide sequence ID" value="XM_022575731.2"/>
</dbReference>
<dbReference type="GO" id="GO:0030674">
    <property type="term" value="F:protein-macromolecule adaptor activity"/>
    <property type="evidence" value="ECO:0007669"/>
    <property type="project" value="TreeGrafter"/>
</dbReference>
<keyword evidence="11" id="KW-0906">Nuclear pore complex</keyword>
<dbReference type="GeneID" id="111175835"/>
<protein>
    <recommendedName>
        <fullName evidence="4">Nucleoporin NDC1</fullName>
    </recommendedName>
    <alternativeName>
        <fullName evidence="15">Transmembrane protein 48</fullName>
    </alternativeName>
</protein>
<evidence type="ECO:0000256" key="12">
    <source>
        <dbReference type="ARBA" id="ARBA00023136"/>
    </source>
</evidence>
<dbReference type="GO" id="GO:0051028">
    <property type="term" value="P:mRNA transport"/>
    <property type="evidence" value="ECO:0007669"/>
    <property type="project" value="UniProtKB-KW"/>
</dbReference>
<evidence type="ECO:0000256" key="16">
    <source>
        <dbReference type="SAM" id="MobiDB-lite"/>
    </source>
</evidence>
<comment type="subcellular location">
    <subcellularLocation>
        <location evidence="1">Nucleus membrane</location>
        <topology evidence="1">Multi-pass membrane protein</topology>
    </subcellularLocation>
    <subcellularLocation>
        <location evidence="2">Nucleus</location>
        <location evidence="2">Nuclear pore complex</location>
    </subcellularLocation>
</comment>
<evidence type="ECO:0000256" key="14">
    <source>
        <dbReference type="ARBA" id="ARBA00025441"/>
    </source>
</evidence>
<feature type="transmembrane region" description="Helical" evidence="17">
    <location>
        <begin position="146"/>
        <end position="166"/>
    </location>
</feature>
<keyword evidence="12 17" id="KW-0472">Membrane</keyword>
<evidence type="ECO:0000256" key="10">
    <source>
        <dbReference type="ARBA" id="ARBA00023010"/>
    </source>
</evidence>
<evidence type="ECO:0000256" key="3">
    <source>
        <dbReference type="ARBA" id="ARBA00005760"/>
    </source>
</evidence>
<evidence type="ECO:0000256" key="9">
    <source>
        <dbReference type="ARBA" id="ARBA00022989"/>
    </source>
</evidence>
<feature type="region of interest" description="Disordered" evidence="16">
    <location>
        <begin position="521"/>
        <end position="542"/>
    </location>
</feature>
<proteinExistence type="inferred from homology"/>
<dbReference type="InterPro" id="IPR019049">
    <property type="entry name" value="Nucleoporin_prot_Ndc1/Nup"/>
</dbReference>
<dbReference type="KEGG" id="dle:111175835"/>
<evidence type="ECO:0000313" key="18">
    <source>
        <dbReference type="Proteomes" id="UP000248483"/>
    </source>
</evidence>
<evidence type="ECO:0000256" key="8">
    <source>
        <dbReference type="ARBA" id="ARBA00022927"/>
    </source>
</evidence>
<organism evidence="18 19">
    <name type="scientific">Delphinapterus leucas</name>
    <name type="common">Beluga whale</name>
    <dbReference type="NCBI Taxonomy" id="9749"/>
    <lineage>
        <taxon>Eukaryota</taxon>
        <taxon>Metazoa</taxon>
        <taxon>Chordata</taxon>
        <taxon>Craniata</taxon>
        <taxon>Vertebrata</taxon>
        <taxon>Euteleostomi</taxon>
        <taxon>Mammalia</taxon>
        <taxon>Eutheria</taxon>
        <taxon>Laurasiatheria</taxon>
        <taxon>Artiodactyla</taxon>
        <taxon>Whippomorpha</taxon>
        <taxon>Cetacea</taxon>
        <taxon>Odontoceti</taxon>
        <taxon>Monodontidae</taxon>
        <taxon>Delphinapterus</taxon>
    </lineage>
</organism>
<keyword evidence="6 17" id="KW-0812">Transmembrane</keyword>
<dbReference type="CTD" id="55706"/>
<dbReference type="PANTHER" id="PTHR13269:SF6">
    <property type="entry name" value="NUCLEOPORIN NDC1"/>
    <property type="match status" value="1"/>
</dbReference>